<protein>
    <submittedName>
        <fullName evidence="1">Uncharacterized protein</fullName>
    </submittedName>
</protein>
<reference evidence="1" key="1">
    <citation type="journal article" date="2021" name="PeerJ">
        <title>Extensive microbial diversity within the chicken gut microbiome revealed by metagenomics and culture.</title>
        <authorList>
            <person name="Gilroy R."/>
            <person name="Ravi A."/>
            <person name="Getino M."/>
            <person name="Pursley I."/>
            <person name="Horton D.L."/>
            <person name="Alikhan N.F."/>
            <person name="Baker D."/>
            <person name="Gharbi K."/>
            <person name="Hall N."/>
            <person name="Watson M."/>
            <person name="Adriaenssens E.M."/>
            <person name="Foster-Nyarko E."/>
            <person name="Jarju S."/>
            <person name="Secka A."/>
            <person name="Antonio M."/>
            <person name="Oren A."/>
            <person name="Chaudhuri R.R."/>
            <person name="La Ragione R."/>
            <person name="Hildebrand F."/>
            <person name="Pallen M.J."/>
        </authorList>
    </citation>
    <scope>NUCLEOTIDE SEQUENCE</scope>
    <source>
        <strain evidence="1">ChiGjej6B6-14162</strain>
    </source>
</reference>
<name>A0A9D2BFH1_9BACT</name>
<gene>
    <name evidence="1" type="ORF">H9977_00585</name>
</gene>
<comment type="caution">
    <text evidence="1">The sequence shown here is derived from an EMBL/GenBank/DDBJ whole genome shotgun (WGS) entry which is preliminary data.</text>
</comment>
<organism evidence="1 2">
    <name type="scientific">Candidatus Parabacteroides intestinipullorum</name>
    <dbReference type="NCBI Taxonomy" id="2838723"/>
    <lineage>
        <taxon>Bacteria</taxon>
        <taxon>Pseudomonadati</taxon>
        <taxon>Bacteroidota</taxon>
        <taxon>Bacteroidia</taxon>
        <taxon>Bacteroidales</taxon>
        <taxon>Tannerellaceae</taxon>
        <taxon>Parabacteroides</taxon>
    </lineage>
</organism>
<sequence length="86" mass="9608">MEEEYTFVTLDDNDAYASDEAILINMDEAVDLGEAVTIDDDDMMNNVHDGDFITLSDDTVMLSDADMLDMYSTDMGMDDSDISFIL</sequence>
<dbReference type="EMBL" id="DXEL01000005">
    <property type="protein sequence ID" value="HIX73542.1"/>
    <property type="molecule type" value="Genomic_DNA"/>
</dbReference>
<accession>A0A9D2BFH1</accession>
<evidence type="ECO:0000313" key="1">
    <source>
        <dbReference type="EMBL" id="HIX73542.1"/>
    </source>
</evidence>
<proteinExistence type="predicted"/>
<dbReference type="Proteomes" id="UP000886740">
    <property type="component" value="Unassembled WGS sequence"/>
</dbReference>
<dbReference type="AlphaFoldDB" id="A0A9D2BFH1"/>
<evidence type="ECO:0000313" key="2">
    <source>
        <dbReference type="Proteomes" id="UP000886740"/>
    </source>
</evidence>
<reference evidence="1" key="2">
    <citation type="submission" date="2021-04" db="EMBL/GenBank/DDBJ databases">
        <authorList>
            <person name="Gilroy R."/>
        </authorList>
    </citation>
    <scope>NUCLEOTIDE SEQUENCE</scope>
    <source>
        <strain evidence="1">ChiGjej6B6-14162</strain>
    </source>
</reference>